<protein>
    <submittedName>
        <fullName evidence="1">Uncharacterized protein</fullName>
    </submittedName>
</protein>
<reference evidence="1" key="1">
    <citation type="submission" date="2013-08" db="EMBL/GenBank/DDBJ databases">
        <authorList>
            <person name="Mendez C."/>
            <person name="Richter M."/>
            <person name="Ferrer M."/>
            <person name="Sanchez J."/>
        </authorList>
    </citation>
    <scope>NUCLEOTIDE SEQUENCE</scope>
</reference>
<gene>
    <name evidence="1" type="ORF">B2A_13637</name>
</gene>
<evidence type="ECO:0000313" key="1">
    <source>
        <dbReference type="EMBL" id="EQD32283.1"/>
    </source>
</evidence>
<dbReference type="AlphaFoldDB" id="T0YGR4"/>
<name>T0YGR4_9ZZZZ</name>
<comment type="caution">
    <text evidence="1">The sequence shown here is derived from an EMBL/GenBank/DDBJ whole genome shotgun (WGS) entry which is preliminary data.</text>
</comment>
<sequence length="71" mass="8021">MIEHLTPAILDKLAAQMAQRSEFGAIYYIGSGQPEYVKNEDPQYLDPLAEVTSFRTQCKRCGTFLHLTASR</sequence>
<accession>T0YGR4</accession>
<dbReference type="EMBL" id="AUZZ01009873">
    <property type="protein sequence ID" value="EQD32283.1"/>
    <property type="molecule type" value="Genomic_DNA"/>
</dbReference>
<organism evidence="1">
    <name type="scientific">mine drainage metagenome</name>
    <dbReference type="NCBI Taxonomy" id="410659"/>
    <lineage>
        <taxon>unclassified sequences</taxon>
        <taxon>metagenomes</taxon>
        <taxon>ecological metagenomes</taxon>
    </lineage>
</organism>
<proteinExistence type="predicted"/>
<reference evidence="1" key="2">
    <citation type="journal article" date="2014" name="ISME J.">
        <title>Microbial stratification in low pH oxic and suboxic macroscopic growths along an acid mine drainage.</title>
        <authorList>
            <person name="Mendez-Garcia C."/>
            <person name="Mesa V."/>
            <person name="Sprenger R.R."/>
            <person name="Richter M."/>
            <person name="Diez M.S."/>
            <person name="Solano J."/>
            <person name="Bargiela R."/>
            <person name="Golyshina O.V."/>
            <person name="Manteca A."/>
            <person name="Ramos J.L."/>
            <person name="Gallego J.R."/>
            <person name="Llorente I."/>
            <person name="Martins Dos Santos V.A."/>
            <person name="Jensen O.N."/>
            <person name="Pelaez A.I."/>
            <person name="Sanchez J."/>
            <person name="Ferrer M."/>
        </authorList>
    </citation>
    <scope>NUCLEOTIDE SEQUENCE</scope>
</reference>